<accession>A0ACB9YH80</accession>
<protein>
    <submittedName>
        <fullName evidence="1">Uncharacterized protein</fullName>
    </submittedName>
</protein>
<gene>
    <name evidence="1" type="ORF">F4820DRAFT_441686</name>
</gene>
<dbReference type="Proteomes" id="UP001497700">
    <property type="component" value="Unassembled WGS sequence"/>
</dbReference>
<dbReference type="EMBL" id="MU393688">
    <property type="protein sequence ID" value="KAI4858786.1"/>
    <property type="molecule type" value="Genomic_DNA"/>
</dbReference>
<comment type="caution">
    <text evidence="1">The sequence shown here is derived from an EMBL/GenBank/DDBJ whole genome shotgun (WGS) entry which is preliminary data.</text>
</comment>
<organism evidence="1 2">
    <name type="scientific">Hypoxylon rubiginosum</name>
    <dbReference type="NCBI Taxonomy" id="110542"/>
    <lineage>
        <taxon>Eukaryota</taxon>
        <taxon>Fungi</taxon>
        <taxon>Dikarya</taxon>
        <taxon>Ascomycota</taxon>
        <taxon>Pezizomycotina</taxon>
        <taxon>Sordariomycetes</taxon>
        <taxon>Xylariomycetidae</taxon>
        <taxon>Xylariales</taxon>
        <taxon>Hypoxylaceae</taxon>
        <taxon>Hypoxylon</taxon>
    </lineage>
</organism>
<evidence type="ECO:0000313" key="1">
    <source>
        <dbReference type="EMBL" id="KAI4858786.1"/>
    </source>
</evidence>
<evidence type="ECO:0000313" key="2">
    <source>
        <dbReference type="Proteomes" id="UP001497700"/>
    </source>
</evidence>
<name>A0ACB9YH80_9PEZI</name>
<reference evidence="1 2" key="1">
    <citation type="journal article" date="2022" name="New Phytol.">
        <title>Ecological generalism drives hyperdiversity of secondary metabolite gene clusters in xylarialean endophytes.</title>
        <authorList>
            <person name="Franco M.E.E."/>
            <person name="Wisecaver J.H."/>
            <person name="Arnold A.E."/>
            <person name="Ju Y.M."/>
            <person name="Slot J.C."/>
            <person name="Ahrendt S."/>
            <person name="Moore L.P."/>
            <person name="Eastman K.E."/>
            <person name="Scott K."/>
            <person name="Konkel Z."/>
            <person name="Mondo S.J."/>
            <person name="Kuo A."/>
            <person name="Hayes R.D."/>
            <person name="Haridas S."/>
            <person name="Andreopoulos B."/>
            <person name="Riley R."/>
            <person name="LaButti K."/>
            <person name="Pangilinan J."/>
            <person name="Lipzen A."/>
            <person name="Amirebrahimi M."/>
            <person name="Yan J."/>
            <person name="Adam C."/>
            <person name="Keymanesh K."/>
            <person name="Ng V."/>
            <person name="Louie K."/>
            <person name="Northen T."/>
            <person name="Drula E."/>
            <person name="Henrissat B."/>
            <person name="Hsieh H.M."/>
            <person name="Youens-Clark K."/>
            <person name="Lutzoni F."/>
            <person name="Miadlikowska J."/>
            <person name="Eastwood D.C."/>
            <person name="Hamelin R.C."/>
            <person name="Grigoriev I.V."/>
            <person name="U'Ren J.M."/>
        </authorList>
    </citation>
    <scope>NUCLEOTIDE SEQUENCE [LARGE SCALE GENOMIC DNA]</scope>
    <source>
        <strain evidence="1 2">CBS 119005</strain>
    </source>
</reference>
<keyword evidence="2" id="KW-1185">Reference proteome</keyword>
<sequence>MDYLPLFEPQLPVPSSDIRQSLKRELVIMHPGYTPQLRLLTLRASDYGSLEYGILYYACCIVAGNVWKPDEGRNGLNTGPFFSKDRLGQDKLILPESNRYLIPAGRYYFHVPGFTIKEPYPIVPSFRDWLPPTTLPKPWESIRIKPPATKDVVPNAQSSNNTSLSTPYSHGVLPNNLRDLSAYDSNRTACVVTFDMISLEEGHVIPKSANGWSTANNMSQFKPEDGLRYKRFIDHPCNKIFLRKDVHTLYNNNYMIIVPKPNSKHPGTYRLGTHVWTPPNMSEDSDIQVFALYQNRPCYPIPHVPVEFWFVRFAWAIFTYYTINILDDDNADKEFAVCYIVNEENGDRFYNHKTVLGCEIDELGAKATGVKGKKRDSSQITQATQIAKKRRQLHYSYRTGEMELESDDDGFESGDHGGFSDYYSEETDDSSDDCDRHDDHEDAEIKSEPSSQHTVPELSKSVLSVGESYLSSDHGDHDPLKHSSLPLLMHTNGKIPHDHLGPDFTSHRD</sequence>
<proteinExistence type="predicted"/>